<dbReference type="NCBIfam" id="TIGR00430">
    <property type="entry name" value="Q_tRNA_tgt"/>
    <property type="match status" value="1"/>
</dbReference>
<feature type="binding site" evidence="7">
    <location>
        <position position="306"/>
    </location>
    <ligand>
        <name>Zn(2+)</name>
        <dbReference type="ChEBI" id="CHEBI:29105"/>
    </ligand>
</feature>
<dbReference type="GO" id="GO:0005829">
    <property type="term" value="C:cytosol"/>
    <property type="evidence" value="ECO:0007669"/>
    <property type="project" value="TreeGrafter"/>
</dbReference>
<dbReference type="KEGG" id="lck:HN018_16000"/>
<dbReference type="FunFam" id="3.20.20.105:FF:000001">
    <property type="entry name" value="Queuine tRNA-ribosyltransferase"/>
    <property type="match status" value="1"/>
</dbReference>
<dbReference type="InterPro" id="IPR004803">
    <property type="entry name" value="TGT"/>
</dbReference>
<comment type="pathway">
    <text evidence="1 7">tRNA modification; tRNA-queuosine biosynthesis.</text>
</comment>
<feature type="binding site" evidence="7">
    <location>
        <position position="335"/>
    </location>
    <ligand>
        <name>Zn(2+)</name>
        <dbReference type="ChEBI" id="CHEBI:29105"/>
    </ligand>
</feature>
<dbReference type="GO" id="GO:0008616">
    <property type="term" value="P:tRNA queuosine(34) biosynthetic process"/>
    <property type="evidence" value="ECO:0007669"/>
    <property type="project" value="UniProtKB-UniRule"/>
</dbReference>
<dbReference type="EMBL" id="CP053708">
    <property type="protein sequence ID" value="QKE91347.1"/>
    <property type="molecule type" value="Genomic_DNA"/>
</dbReference>
<name>A0A6M8HT28_9PROT</name>
<keyword evidence="7" id="KW-0479">Metal-binding</keyword>
<evidence type="ECO:0000313" key="9">
    <source>
        <dbReference type="EMBL" id="QKE91347.1"/>
    </source>
</evidence>
<dbReference type="HAMAP" id="MF_00168">
    <property type="entry name" value="Q_tRNA_Tgt"/>
    <property type="match status" value="1"/>
</dbReference>
<keyword evidence="10" id="KW-1185">Reference proteome</keyword>
<feature type="region of interest" description="RNA binding; important for wobble base 34 recognition" evidence="7">
    <location>
        <begin position="271"/>
        <end position="275"/>
    </location>
</feature>
<gene>
    <name evidence="7 9" type="primary">tgt</name>
    <name evidence="9" type="ORF">HN018_16000</name>
</gene>
<dbReference type="RefSeq" id="WP_171833129.1">
    <property type="nucleotide sequence ID" value="NZ_CP053708.1"/>
</dbReference>
<feature type="domain" description="tRNA-guanine(15) transglycosylase-like" evidence="8">
    <location>
        <begin position="14"/>
        <end position="362"/>
    </location>
</feature>
<proteinExistence type="inferred from homology"/>
<evidence type="ECO:0000256" key="2">
    <source>
        <dbReference type="ARBA" id="ARBA00022676"/>
    </source>
</evidence>
<comment type="subunit">
    <text evidence="7">Homodimer. Within each dimer, one monomer is responsible for RNA recognition and catalysis, while the other monomer binds to the replacement base PreQ1.</text>
</comment>
<feature type="region of interest" description="RNA binding" evidence="7">
    <location>
        <begin position="247"/>
        <end position="253"/>
    </location>
</feature>
<dbReference type="InterPro" id="IPR050076">
    <property type="entry name" value="ArchSynthase1/Queuine_TRR"/>
</dbReference>
<feature type="binding site" evidence="7">
    <location>
        <position position="309"/>
    </location>
    <ligand>
        <name>Zn(2+)</name>
        <dbReference type="ChEBI" id="CHEBI:29105"/>
    </ligand>
</feature>
<comment type="similarity">
    <text evidence="7">Belongs to the queuine tRNA-ribosyltransferase family.</text>
</comment>
<feature type="active site" description="Nucleophile" evidence="7">
    <location>
        <position position="266"/>
    </location>
</feature>
<dbReference type="SUPFAM" id="SSF51713">
    <property type="entry name" value="tRNA-guanine transglycosylase"/>
    <property type="match status" value="1"/>
</dbReference>
<feature type="binding site" evidence="7">
    <location>
        <position position="146"/>
    </location>
    <ligand>
        <name>substrate</name>
    </ligand>
</feature>
<evidence type="ECO:0000256" key="4">
    <source>
        <dbReference type="ARBA" id="ARBA00022694"/>
    </source>
</evidence>
<dbReference type="Proteomes" id="UP000500767">
    <property type="component" value="Chromosome"/>
</dbReference>
<keyword evidence="7" id="KW-0862">Zinc</keyword>
<comment type="cofactor">
    <cofactor evidence="7">
        <name>Zn(2+)</name>
        <dbReference type="ChEBI" id="CHEBI:29105"/>
    </cofactor>
    <text evidence="7">Binds 1 zinc ion per subunit.</text>
</comment>
<feature type="binding site" evidence="7">
    <location>
        <position position="216"/>
    </location>
    <ligand>
        <name>substrate</name>
    </ligand>
</feature>
<evidence type="ECO:0000259" key="8">
    <source>
        <dbReference type="Pfam" id="PF01702"/>
    </source>
</evidence>
<keyword evidence="3 7" id="KW-0808">Transferase</keyword>
<evidence type="ECO:0000256" key="1">
    <source>
        <dbReference type="ARBA" id="ARBA00004691"/>
    </source>
</evidence>
<evidence type="ECO:0000256" key="6">
    <source>
        <dbReference type="ARBA" id="ARBA00050112"/>
    </source>
</evidence>
<protein>
    <recommendedName>
        <fullName evidence="7">Queuine tRNA-ribosyltransferase</fullName>
        <ecNumber evidence="7">2.4.2.29</ecNumber>
    </recommendedName>
    <alternativeName>
        <fullName evidence="7">Guanine insertion enzyme</fullName>
    </alternativeName>
    <alternativeName>
        <fullName evidence="7">tRNA-guanine transglycosylase</fullName>
    </alternativeName>
</protein>
<keyword evidence="4 7" id="KW-0819">tRNA processing</keyword>
<organism evidence="9 10">
    <name type="scientific">Lichenicola cladoniae</name>
    <dbReference type="NCBI Taxonomy" id="1484109"/>
    <lineage>
        <taxon>Bacteria</taxon>
        <taxon>Pseudomonadati</taxon>
        <taxon>Pseudomonadota</taxon>
        <taxon>Alphaproteobacteria</taxon>
        <taxon>Acetobacterales</taxon>
        <taxon>Acetobacteraceae</taxon>
        <taxon>Lichenicola</taxon>
    </lineage>
</organism>
<dbReference type="PANTHER" id="PTHR46499:SF1">
    <property type="entry name" value="QUEUINE TRNA-RIBOSYLTRANSFERASE"/>
    <property type="match status" value="1"/>
</dbReference>
<dbReference type="InterPro" id="IPR002616">
    <property type="entry name" value="tRNA_ribo_trans-like"/>
</dbReference>
<feature type="active site" description="Proton acceptor" evidence="7">
    <location>
        <position position="92"/>
    </location>
</feature>
<dbReference type="NCBIfam" id="TIGR00449">
    <property type="entry name" value="tgt_general"/>
    <property type="match status" value="1"/>
</dbReference>
<keyword evidence="5 7" id="KW-0671">Queuosine biosynthesis</keyword>
<dbReference type="Gene3D" id="3.20.20.105">
    <property type="entry name" value="Queuine tRNA-ribosyltransferase-like"/>
    <property type="match status" value="1"/>
</dbReference>
<dbReference type="GO" id="GO:0046872">
    <property type="term" value="F:metal ion binding"/>
    <property type="evidence" value="ECO:0007669"/>
    <property type="project" value="UniProtKB-KW"/>
</dbReference>
<comment type="function">
    <text evidence="7">Catalyzes the base-exchange of a guanine (G) residue with the queuine precursor 7-aminomethyl-7-deazaguanine (PreQ1) at position 34 (anticodon wobble position) in tRNAs with GU(N) anticodons (tRNA-Asp, -Asn, -His and -Tyr). Catalysis occurs through a double-displacement mechanism. The nucleophile active site attacks the C1' of nucleotide 34 to detach the guanine base from the RNA, forming a covalent enzyme-RNA intermediate. The proton acceptor active site deprotonates the incoming PreQ1, allowing a nucleophilic attack on the C1' of the ribose to form the product. After dissociation, two additional enzymatic reactions on the tRNA convert PreQ1 to queuine (Q), resulting in the hypermodified nucleoside queuosine (7-(((4,5-cis-dihydroxy-2-cyclopenten-1-yl)amino)methyl)-7-deazaguanosine).</text>
</comment>
<feature type="binding site" evidence="7">
    <location>
        <position position="189"/>
    </location>
    <ligand>
        <name>substrate</name>
    </ligand>
</feature>
<dbReference type="UniPathway" id="UPA00392"/>
<dbReference type="InterPro" id="IPR036511">
    <property type="entry name" value="TGT-like_sf"/>
</dbReference>
<comment type="catalytic activity">
    <reaction evidence="6 7">
        <text>7-aminomethyl-7-carbaguanine + guanosine(34) in tRNA = 7-aminomethyl-7-carbaguanosine(34) in tRNA + guanine</text>
        <dbReference type="Rhea" id="RHEA:24104"/>
        <dbReference type="Rhea" id="RHEA-COMP:10341"/>
        <dbReference type="Rhea" id="RHEA-COMP:10342"/>
        <dbReference type="ChEBI" id="CHEBI:16235"/>
        <dbReference type="ChEBI" id="CHEBI:58703"/>
        <dbReference type="ChEBI" id="CHEBI:74269"/>
        <dbReference type="ChEBI" id="CHEBI:82833"/>
        <dbReference type="EC" id="2.4.2.29"/>
    </reaction>
</comment>
<dbReference type="AlphaFoldDB" id="A0A6M8HT28"/>
<dbReference type="EC" id="2.4.2.29" evidence="7"/>
<dbReference type="GO" id="GO:0008479">
    <property type="term" value="F:tRNA-guanosine(34) queuine transglycosylase activity"/>
    <property type="evidence" value="ECO:0007669"/>
    <property type="project" value="UniProtKB-UniRule"/>
</dbReference>
<dbReference type="Pfam" id="PF01702">
    <property type="entry name" value="TGT"/>
    <property type="match status" value="1"/>
</dbReference>
<evidence type="ECO:0000256" key="3">
    <source>
        <dbReference type="ARBA" id="ARBA00022679"/>
    </source>
</evidence>
<keyword evidence="2 7" id="KW-0328">Glycosyltransferase</keyword>
<evidence type="ECO:0000256" key="5">
    <source>
        <dbReference type="ARBA" id="ARBA00022785"/>
    </source>
</evidence>
<dbReference type="PANTHER" id="PTHR46499">
    <property type="entry name" value="QUEUINE TRNA-RIBOSYLTRANSFERASE"/>
    <property type="match status" value="1"/>
</dbReference>
<sequence length="374" mass="40527">MNGFRWQPEATDGAARAGHLHTAHGVVATPTFMPVGTAGTVKAMTMDSVRSTGAGIVLGNTYHLMLRPGAERVQALGGLHRFMDWPGPILTDSGGFQVMSLGALRKLDSDGVTFQSHIDGSRHRLTPERSTEIQHMLDATITMCFDECPALPAETDAIAASMRLSMRWAARSREAFVARDGYAQYGIVQGGTEPQLRAESVRALTDIGFEGYAIGGLAVGEGQALMFQTLDGTVPLMPADKPRYLMGVGTPDDLLGSVMRGIDMFDCVMPTRSGRTARAYTGFGTLNLRNARHALDPRPLEAGCPCPACTRHSRAYLHHLFRADEILGPMLLTWHNLTYYQRVMQGIRTAILETRLGAHAIELRAGWAAGDPPP</sequence>
<feature type="binding site" evidence="7">
    <location>
        <position position="304"/>
    </location>
    <ligand>
        <name>Zn(2+)</name>
        <dbReference type="ChEBI" id="CHEBI:29105"/>
    </ligand>
</feature>
<feature type="binding site" evidence="7">
    <location>
        <begin position="92"/>
        <end position="96"/>
    </location>
    <ligand>
        <name>substrate</name>
    </ligand>
</feature>
<reference evidence="9 10" key="1">
    <citation type="journal article" date="2014" name="World J. Microbiol. Biotechnol.">
        <title>Biodiversity and physiological characteristics of Antarctic and Arctic lichens-associated bacteria.</title>
        <authorList>
            <person name="Lee Y.M."/>
            <person name="Kim E.H."/>
            <person name="Lee H.K."/>
            <person name="Hong S.G."/>
        </authorList>
    </citation>
    <scope>NUCLEOTIDE SEQUENCE [LARGE SCALE GENOMIC DNA]</scope>
    <source>
        <strain evidence="9 10">PAMC 26569</strain>
    </source>
</reference>
<evidence type="ECO:0000313" key="10">
    <source>
        <dbReference type="Proteomes" id="UP000500767"/>
    </source>
</evidence>
<accession>A0A6M8HT28</accession>
<evidence type="ECO:0000256" key="7">
    <source>
        <dbReference type="HAMAP-Rule" id="MF_00168"/>
    </source>
</evidence>